<name>A0ABW4XTM6_9FLAO</name>
<comment type="similarity">
    <text evidence="8">Belongs to the tRNA(Ile)-lysidine synthase family.</text>
</comment>
<dbReference type="Pfam" id="PF01171">
    <property type="entry name" value="ATP_bind_3"/>
    <property type="match status" value="1"/>
</dbReference>
<dbReference type="PANTHER" id="PTHR43033:SF1">
    <property type="entry name" value="TRNA(ILE)-LYSIDINE SYNTHASE-RELATED"/>
    <property type="match status" value="1"/>
</dbReference>
<dbReference type="EMBL" id="JBHUHU010000001">
    <property type="protein sequence ID" value="MFD2098465.1"/>
    <property type="molecule type" value="Genomic_DNA"/>
</dbReference>
<proteinExistence type="inferred from homology"/>
<evidence type="ECO:0000259" key="9">
    <source>
        <dbReference type="SMART" id="SM00977"/>
    </source>
</evidence>
<dbReference type="Pfam" id="PF11734">
    <property type="entry name" value="TilS_C"/>
    <property type="match status" value="1"/>
</dbReference>
<evidence type="ECO:0000256" key="8">
    <source>
        <dbReference type="HAMAP-Rule" id="MF_01161"/>
    </source>
</evidence>
<comment type="catalytic activity">
    <reaction evidence="7 8">
        <text>cytidine(34) in tRNA(Ile2) + L-lysine + ATP = lysidine(34) in tRNA(Ile2) + AMP + diphosphate + H(+)</text>
        <dbReference type="Rhea" id="RHEA:43744"/>
        <dbReference type="Rhea" id="RHEA-COMP:10625"/>
        <dbReference type="Rhea" id="RHEA-COMP:10670"/>
        <dbReference type="ChEBI" id="CHEBI:15378"/>
        <dbReference type="ChEBI" id="CHEBI:30616"/>
        <dbReference type="ChEBI" id="CHEBI:32551"/>
        <dbReference type="ChEBI" id="CHEBI:33019"/>
        <dbReference type="ChEBI" id="CHEBI:82748"/>
        <dbReference type="ChEBI" id="CHEBI:83665"/>
        <dbReference type="ChEBI" id="CHEBI:456215"/>
        <dbReference type="EC" id="6.3.4.19"/>
    </reaction>
</comment>
<dbReference type="GO" id="GO:0032267">
    <property type="term" value="F:tRNA(Ile)-lysidine synthase activity"/>
    <property type="evidence" value="ECO:0007669"/>
    <property type="project" value="UniProtKB-EC"/>
</dbReference>
<evidence type="ECO:0000256" key="5">
    <source>
        <dbReference type="ARBA" id="ARBA00022741"/>
    </source>
</evidence>
<dbReference type="InterPro" id="IPR012796">
    <property type="entry name" value="Lysidine-tRNA-synth_C"/>
</dbReference>
<dbReference type="HAMAP" id="MF_01161">
    <property type="entry name" value="tRNA_Ile_lys_synt"/>
    <property type="match status" value="1"/>
</dbReference>
<gene>
    <name evidence="8 10" type="primary">tilS</name>
    <name evidence="10" type="ORF">ACFSJE_01685</name>
</gene>
<feature type="binding site" evidence="8">
    <location>
        <begin position="11"/>
        <end position="16"/>
    </location>
    <ligand>
        <name>ATP</name>
        <dbReference type="ChEBI" id="CHEBI:30616"/>
    </ligand>
</feature>
<comment type="function">
    <text evidence="8">Ligates lysine onto the cytidine present at position 34 of the AUA codon-specific tRNA(Ile) that contains the anticodon CAU, in an ATP-dependent manner. Cytidine is converted to lysidine, thus changing the amino acid specificity of the tRNA from methionine to isoleucine.</text>
</comment>
<protein>
    <recommendedName>
        <fullName evidence="8">tRNA(Ile)-lysidine synthase</fullName>
        <ecNumber evidence="8">6.3.4.19</ecNumber>
    </recommendedName>
    <alternativeName>
        <fullName evidence="8">tRNA(Ile)-2-lysyl-cytidine synthase</fullName>
    </alternativeName>
    <alternativeName>
        <fullName evidence="8">tRNA(Ile)-lysidine synthetase</fullName>
    </alternativeName>
</protein>
<dbReference type="RefSeq" id="WP_379829241.1">
    <property type="nucleotide sequence ID" value="NZ_JBHUHU010000001.1"/>
</dbReference>
<evidence type="ECO:0000313" key="11">
    <source>
        <dbReference type="Proteomes" id="UP001597342"/>
    </source>
</evidence>
<organism evidence="10 11">
    <name type="scientific">Flagellimonas iocasae</name>
    <dbReference type="NCBI Taxonomy" id="2055905"/>
    <lineage>
        <taxon>Bacteria</taxon>
        <taxon>Pseudomonadati</taxon>
        <taxon>Bacteroidota</taxon>
        <taxon>Flavobacteriia</taxon>
        <taxon>Flavobacteriales</taxon>
        <taxon>Flavobacteriaceae</taxon>
        <taxon>Flagellimonas</taxon>
    </lineage>
</organism>
<dbReference type="NCBIfam" id="TIGR02432">
    <property type="entry name" value="lysidine_TilS_N"/>
    <property type="match status" value="1"/>
</dbReference>
<keyword evidence="11" id="KW-1185">Reference proteome</keyword>
<keyword evidence="5 8" id="KW-0547">Nucleotide-binding</keyword>
<dbReference type="InterPro" id="IPR012094">
    <property type="entry name" value="tRNA_Ile_lys_synt"/>
</dbReference>
<dbReference type="Gene3D" id="3.40.50.620">
    <property type="entry name" value="HUPs"/>
    <property type="match status" value="1"/>
</dbReference>
<dbReference type="InterPro" id="IPR011063">
    <property type="entry name" value="TilS/TtcA_N"/>
</dbReference>
<comment type="caution">
    <text evidence="10">The sequence shown here is derived from an EMBL/GenBank/DDBJ whole genome shotgun (WGS) entry which is preliminary data.</text>
</comment>
<reference evidence="11" key="1">
    <citation type="journal article" date="2019" name="Int. J. Syst. Evol. Microbiol.">
        <title>The Global Catalogue of Microorganisms (GCM) 10K type strain sequencing project: providing services to taxonomists for standard genome sequencing and annotation.</title>
        <authorList>
            <consortium name="The Broad Institute Genomics Platform"/>
            <consortium name="The Broad Institute Genome Sequencing Center for Infectious Disease"/>
            <person name="Wu L."/>
            <person name="Ma J."/>
        </authorList>
    </citation>
    <scope>NUCLEOTIDE SEQUENCE [LARGE SCALE GENOMIC DNA]</scope>
    <source>
        <strain evidence="11">JCM 3389</strain>
    </source>
</reference>
<evidence type="ECO:0000313" key="10">
    <source>
        <dbReference type="EMBL" id="MFD2098465.1"/>
    </source>
</evidence>
<keyword evidence="2 8" id="KW-0963">Cytoplasm</keyword>
<dbReference type="NCBIfam" id="TIGR02433">
    <property type="entry name" value="lysidine_TilS_C"/>
    <property type="match status" value="1"/>
</dbReference>
<keyword evidence="6 8" id="KW-0067">ATP-binding</keyword>
<dbReference type="InterPro" id="IPR012795">
    <property type="entry name" value="tRNA_Ile_lys_synt_N"/>
</dbReference>
<keyword evidence="3 8" id="KW-0436">Ligase</keyword>
<accession>A0ABW4XTM6</accession>
<evidence type="ECO:0000256" key="6">
    <source>
        <dbReference type="ARBA" id="ARBA00022840"/>
    </source>
</evidence>
<keyword evidence="4 8" id="KW-0819">tRNA processing</keyword>
<dbReference type="SUPFAM" id="SSF56037">
    <property type="entry name" value="PheT/TilS domain"/>
    <property type="match status" value="1"/>
</dbReference>
<comment type="domain">
    <text evidence="8">The N-terminal region contains the highly conserved SGGXDS motif, predicted to be a P-loop motif involved in ATP binding.</text>
</comment>
<dbReference type="PANTHER" id="PTHR43033">
    <property type="entry name" value="TRNA(ILE)-LYSIDINE SYNTHASE-RELATED"/>
    <property type="match status" value="1"/>
</dbReference>
<feature type="domain" description="Lysidine-tRNA(Ile) synthetase C-terminal" evidence="9">
    <location>
        <begin position="344"/>
        <end position="416"/>
    </location>
</feature>
<dbReference type="CDD" id="cd01992">
    <property type="entry name" value="TilS_N"/>
    <property type="match status" value="1"/>
</dbReference>
<dbReference type="SMART" id="SM00977">
    <property type="entry name" value="TilS_C"/>
    <property type="match status" value="1"/>
</dbReference>
<dbReference type="EC" id="6.3.4.19" evidence="8"/>
<evidence type="ECO:0000256" key="3">
    <source>
        <dbReference type="ARBA" id="ARBA00022598"/>
    </source>
</evidence>
<evidence type="ECO:0000256" key="4">
    <source>
        <dbReference type="ARBA" id="ARBA00022694"/>
    </source>
</evidence>
<dbReference type="InterPro" id="IPR014729">
    <property type="entry name" value="Rossmann-like_a/b/a_fold"/>
</dbReference>
<comment type="subcellular location">
    <subcellularLocation>
        <location evidence="1 8">Cytoplasm</location>
    </subcellularLocation>
</comment>
<sequence>MQKARLLVACSGGVDSVVLAHLSVKAGLNITLAHCNFHLRGTDSNGDENFVRDLAKDLGIGVEVKSFKTKKYARENRGSMQMAARELRYQWFNELLATKGFDYLLTAHHADDSLETFLINLSRGTGIDGLSGIPVQNGKVVRPLLEFSQNDIMAYAKKHHIQWREDSSNSDTKYLRNKIRLELVSKLKELHPAFLENFKRTQVHLQDTNSLVQNHLKEIKSILFAEDGDVIKIALEPLQELHPIEAYLYGLFKEYGFTEWDDVKGLLHAMSGKEVISKTHRLLKDREYLILSELKNRVNETYPVYNKEGLLRSPVKLKLENVEAAEKSSPDTIFLDKKKLNFPLVLRNWEKGDYFYPYGMKGGKKLSKFFKDEKVDVFSKEKQWLLCSDNEIVWVVGRRADERFKVDGSTQNIIKITLVA</sequence>
<dbReference type="Proteomes" id="UP001597342">
    <property type="component" value="Unassembled WGS sequence"/>
</dbReference>
<evidence type="ECO:0000256" key="2">
    <source>
        <dbReference type="ARBA" id="ARBA00022490"/>
    </source>
</evidence>
<evidence type="ECO:0000256" key="1">
    <source>
        <dbReference type="ARBA" id="ARBA00004496"/>
    </source>
</evidence>
<dbReference type="SUPFAM" id="SSF52402">
    <property type="entry name" value="Adenine nucleotide alpha hydrolases-like"/>
    <property type="match status" value="1"/>
</dbReference>
<evidence type="ECO:0000256" key="7">
    <source>
        <dbReference type="ARBA" id="ARBA00048539"/>
    </source>
</evidence>